<dbReference type="HOGENOM" id="CLU_126996_0_0_9"/>
<dbReference type="InterPro" id="IPR007404">
    <property type="entry name" value="YdjM-like"/>
</dbReference>
<keyword evidence="1" id="KW-0472">Membrane</keyword>
<dbReference type="GO" id="GO:0016787">
    <property type="term" value="F:hydrolase activity"/>
    <property type="evidence" value="ECO:0007669"/>
    <property type="project" value="UniProtKB-KW"/>
</dbReference>
<dbReference type="EMBL" id="CP009933">
    <property type="protein sequence ID" value="AKA69560.1"/>
    <property type="molecule type" value="Genomic_DNA"/>
</dbReference>
<dbReference type="RefSeq" id="WP_029163731.1">
    <property type="nucleotide sequence ID" value="NZ_CP009933.1"/>
</dbReference>
<dbReference type="AlphaFoldDB" id="A0A0E3JNR9"/>
<keyword evidence="2" id="KW-0378">Hydrolase</keyword>
<proteinExistence type="predicted"/>
<keyword evidence="1" id="KW-1133">Transmembrane helix</keyword>
<accession>A0A0E3JNR9</accession>
<feature type="transmembrane region" description="Helical" evidence="1">
    <location>
        <begin position="66"/>
        <end position="85"/>
    </location>
</feature>
<name>A0A0E3JNR9_CLOSL</name>
<protein>
    <submittedName>
        <fullName evidence="2">Membrane-bound metal-dependent hydrolase</fullName>
    </submittedName>
</protein>
<organism evidence="2 3">
    <name type="scientific">Clostridium scatologenes</name>
    <dbReference type="NCBI Taxonomy" id="1548"/>
    <lineage>
        <taxon>Bacteria</taxon>
        <taxon>Bacillati</taxon>
        <taxon>Bacillota</taxon>
        <taxon>Clostridia</taxon>
        <taxon>Eubacteriales</taxon>
        <taxon>Clostridiaceae</taxon>
        <taxon>Clostridium</taxon>
    </lineage>
</organism>
<evidence type="ECO:0000313" key="2">
    <source>
        <dbReference type="EMBL" id="AKA69560.1"/>
    </source>
</evidence>
<gene>
    <name evidence="2" type="ORF">CSCA_2435</name>
</gene>
<evidence type="ECO:0000256" key="1">
    <source>
        <dbReference type="SAM" id="Phobius"/>
    </source>
</evidence>
<evidence type="ECO:0000313" key="3">
    <source>
        <dbReference type="Proteomes" id="UP000033115"/>
    </source>
</evidence>
<reference evidence="2 3" key="1">
    <citation type="journal article" date="2015" name="J. Biotechnol.">
        <title>Complete genome sequence of a malodorant-producing acetogen, Clostridium scatologenes ATCC 25775(T).</title>
        <authorList>
            <person name="Zhu Z."/>
            <person name="Guo T."/>
            <person name="Zheng H."/>
            <person name="Song T."/>
            <person name="Ouyang P."/>
            <person name="Xie J."/>
        </authorList>
    </citation>
    <scope>NUCLEOTIDE SEQUENCE [LARGE SCALE GENOMIC DNA]</scope>
    <source>
        <strain evidence="2 3">ATCC 25775</strain>
    </source>
</reference>
<keyword evidence="3" id="KW-1185">Reference proteome</keyword>
<keyword evidence="1" id="KW-0812">Transmembrane</keyword>
<feature type="transmembrane region" description="Helical" evidence="1">
    <location>
        <begin position="146"/>
        <end position="167"/>
    </location>
</feature>
<feature type="transmembrane region" description="Helical" evidence="1">
    <location>
        <begin position="92"/>
        <end position="112"/>
    </location>
</feature>
<dbReference type="Proteomes" id="UP000033115">
    <property type="component" value="Chromosome"/>
</dbReference>
<dbReference type="KEGG" id="csq:CSCA_2435"/>
<dbReference type="STRING" id="1548.CSCA_2435"/>
<dbReference type="Pfam" id="PF04307">
    <property type="entry name" value="YdjM"/>
    <property type="match status" value="1"/>
</dbReference>
<sequence>MIFFGHVGITTAAFKLYENTISAKKVDKNKSYIDYRVVAIGSVLPDIIDKPIGAYFFRSTFHNSRIFAHSLVFSIFLIILGAYFFKRSRNNRIITLGVCSLIHQILDSMWLYPGILFWPAYGLKFPTRPEGNWIASNVVNLLTNPFVYGPEILGVIIIGYYFIKLFINKRVKEFLKTGRL</sequence>